<feature type="region of interest" description="Disordered" evidence="5">
    <location>
        <begin position="219"/>
        <end position="246"/>
    </location>
</feature>
<dbReference type="Proteomes" id="UP000288216">
    <property type="component" value="Unassembled WGS sequence"/>
</dbReference>
<dbReference type="OMA" id="SEWDIQL"/>
<dbReference type="PROSITE" id="PS51265">
    <property type="entry name" value="ZF_DBF4"/>
    <property type="match status" value="1"/>
</dbReference>
<dbReference type="OrthoDB" id="21380at2759"/>
<dbReference type="EMBL" id="BFAA01000686">
    <property type="protein sequence ID" value="GCB73604.1"/>
    <property type="molecule type" value="Genomic_DNA"/>
</dbReference>
<dbReference type="FunFam" id="6.10.250.3410:FF:000001">
    <property type="entry name" value="Protein DBF4 homolog A"/>
    <property type="match status" value="1"/>
</dbReference>
<organism evidence="7 8">
    <name type="scientific">Scyliorhinus torazame</name>
    <name type="common">Cloudy catshark</name>
    <name type="synonym">Catulus torazame</name>
    <dbReference type="NCBI Taxonomy" id="75743"/>
    <lineage>
        <taxon>Eukaryota</taxon>
        <taxon>Metazoa</taxon>
        <taxon>Chordata</taxon>
        <taxon>Craniata</taxon>
        <taxon>Vertebrata</taxon>
        <taxon>Chondrichthyes</taxon>
        <taxon>Elasmobranchii</taxon>
        <taxon>Galeomorphii</taxon>
        <taxon>Galeoidea</taxon>
        <taxon>Carcharhiniformes</taxon>
        <taxon>Scyliorhinidae</taxon>
        <taxon>Scyliorhinus</taxon>
    </lineage>
</organism>
<dbReference type="AlphaFoldDB" id="A0A401PKE0"/>
<keyword evidence="1" id="KW-0479">Metal-binding</keyword>
<gene>
    <name evidence="7" type="ORF">scyTo_0002684</name>
</gene>
<evidence type="ECO:0000259" key="6">
    <source>
        <dbReference type="PROSITE" id="PS51265"/>
    </source>
</evidence>
<reference evidence="7 8" key="1">
    <citation type="journal article" date="2018" name="Nat. Ecol. Evol.">
        <title>Shark genomes provide insights into elasmobranch evolution and the origin of vertebrates.</title>
        <authorList>
            <person name="Hara Y"/>
            <person name="Yamaguchi K"/>
            <person name="Onimaru K"/>
            <person name="Kadota M"/>
            <person name="Koyanagi M"/>
            <person name="Keeley SD"/>
            <person name="Tatsumi K"/>
            <person name="Tanaka K"/>
            <person name="Motone F"/>
            <person name="Kageyama Y"/>
            <person name="Nozu R"/>
            <person name="Adachi N"/>
            <person name="Nishimura O"/>
            <person name="Nakagawa R"/>
            <person name="Tanegashima C"/>
            <person name="Kiyatake I"/>
            <person name="Matsumoto R"/>
            <person name="Murakumo K"/>
            <person name="Nishida K"/>
            <person name="Terakita A"/>
            <person name="Kuratani S"/>
            <person name="Sato K"/>
            <person name="Hyodo S Kuraku.S."/>
        </authorList>
    </citation>
    <scope>NUCLEOTIDE SEQUENCE [LARGE SCALE GENOMIC DNA]</scope>
</reference>
<dbReference type="STRING" id="75743.A0A401PKE0"/>
<dbReference type="GO" id="GO:0043539">
    <property type="term" value="F:protein serine/threonine kinase activator activity"/>
    <property type="evidence" value="ECO:0007669"/>
    <property type="project" value="TreeGrafter"/>
</dbReference>
<dbReference type="GO" id="GO:0031431">
    <property type="term" value="C:Dbf4-dependent protein kinase complex"/>
    <property type="evidence" value="ECO:0007669"/>
    <property type="project" value="TreeGrafter"/>
</dbReference>
<dbReference type="InterPro" id="IPR038545">
    <property type="entry name" value="Znf_DBF_sf"/>
</dbReference>
<keyword evidence="3" id="KW-0862">Zinc</keyword>
<dbReference type="PANTHER" id="PTHR15375:SF26">
    <property type="entry name" value="PROTEIN CHIFFON"/>
    <property type="match status" value="1"/>
</dbReference>
<dbReference type="SMART" id="SM00586">
    <property type="entry name" value="ZnF_DBF"/>
    <property type="match status" value="1"/>
</dbReference>
<evidence type="ECO:0000256" key="3">
    <source>
        <dbReference type="ARBA" id="ARBA00022833"/>
    </source>
</evidence>
<dbReference type="Pfam" id="PF07535">
    <property type="entry name" value="zf-DBF"/>
    <property type="match status" value="1"/>
</dbReference>
<dbReference type="InterPro" id="IPR006572">
    <property type="entry name" value="Znf_DBF"/>
</dbReference>
<comment type="caution">
    <text evidence="7">The sequence shown here is derived from an EMBL/GenBank/DDBJ whole genome shotgun (WGS) entry which is preliminary data.</text>
</comment>
<accession>A0A401PKE0</accession>
<evidence type="ECO:0000256" key="5">
    <source>
        <dbReference type="SAM" id="MobiDB-lite"/>
    </source>
</evidence>
<dbReference type="GO" id="GO:0010571">
    <property type="term" value="P:positive regulation of nuclear cell cycle DNA replication"/>
    <property type="evidence" value="ECO:0007669"/>
    <property type="project" value="TreeGrafter"/>
</dbReference>
<keyword evidence="2 4" id="KW-0863">Zinc-finger</keyword>
<name>A0A401PKE0_SCYTO</name>
<evidence type="ECO:0000256" key="2">
    <source>
        <dbReference type="ARBA" id="ARBA00022771"/>
    </source>
</evidence>
<dbReference type="GO" id="GO:0003676">
    <property type="term" value="F:nucleic acid binding"/>
    <property type="evidence" value="ECO:0007669"/>
    <property type="project" value="InterPro"/>
</dbReference>
<evidence type="ECO:0000256" key="1">
    <source>
        <dbReference type="ARBA" id="ARBA00022723"/>
    </source>
</evidence>
<keyword evidence="8" id="KW-1185">Reference proteome</keyword>
<dbReference type="GO" id="GO:0008270">
    <property type="term" value="F:zinc ion binding"/>
    <property type="evidence" value="ECO:0007669"/>
    <property type="project" value="UniProtKB-KW"/>
</dbReference>
<dbReference type="GO" id="GO:1901987">
    <property type="term" value="P:regulation of cell cycle phase transition"/>
    <property type="evidence" value="ECO:0007669"/>
    <property type="project" value="TreeGrafter"/>
</dbReference>
<protein>
    <recommendedName>
        <fullName evidence="6">DBF4-type domain-containing protein</fullName>
    </recommendedName>
</protein>
<sequence>MPHRCSVHDYEDGTVKNCFISGKTFYLDLPNNKNTKFLEEVVKKWGGTIESFLSKEVSYVISNNKGSKLANLAPIPNREHLKNNQVGTPQSANPRDDQIMQISRGKRLLETVIRNNECAGTNSILDNARSWGVKILYLDDLLAYFAKRGIKLLNANRKTEGNGHSRKYICKNTKVGKLKQPFLKIEDSSRHFRPLFQQYVSYPELNYKSHKGFSAFDPLKKSRNGHQEQEKSKHGDCRMTNSEGDVESITKPIATHRENKRQRFCECCRETYYDLVGHLISKQHQEFASDPSQFTVIDDIVAQLENEFVEYQSSESTQRSMKSVSSSGSSLSKIYMESLQAVNDLVLEGEKLSLESVTASQLVHLPVEDLERIDENGQNSKVHDVKSGKAEDELIQERLELNGHRSCSLQQDHELASLSSFNQIAVYSKQLLVKSPNCSSLDFNTGVPAERATSYIPNEQMDARDTFVQRVSYGFNGEISESCHRDEKQHMESEEIPCCVEANSDSWKMDCDIVTTDTNCSYKKRKRSDNTSSQIKRSPRCKLDDLTVGGDCFSFSKSNNCYFNEHIFQPHADLLYLSDLDKIFTSHTFVEQTMFPSTCSMNISMRDHFDLSAKFNLHEPLNSKESLVDHQSCSAKNECENLEKPQRAIWTCEEKTSSLPNTLSTASQELKEEIWCIHPRNTLLHDKEQKTIPLSSAAGQAGKALLSAPPHAESVAPQSNQSGLNDETLLKDKAEIQTDEEIEHTNVAGNTIMRLFSSFETKAHKSLGSDTLQCKKATFQVDESRCKNSVNQTNLCHSSFKNSIFLTDISSSESEWDIQLSSRLSNIQASTKEQSIDLELLRKTCVNVKDSKYETRLHSVLKDKAEADRIKKEGITSCQTKTSPPCYLTLVPYLDSYTN</sequence>
<feature type="domain" description="DBF4-type" evidence="6">
    <location>
        <begin position="258"/>
        <end position="307"/>
    </location>
</feature>
<dbReference type="PANTHER" id="PTHR15375">
    <property type="entry name" value="ACTIVATOR OF S-PHASE KINASE-RELATED"/>
    <property type="match status" value="1"/>
</dbReference>
<dbReference type="InterPro" id="IPR051590">
    <property type="entry name" value="Replication_Regulatory_Kinase"/>
</dbReference>
<dbReference type="Gene3D" id="6.10.250.3410">
    <property type="entry name" value="DBF zinc finger"/>
    <property type="match status" value="1"/>
</dbReference>
<proteinExistence type="predicted"/>
<feature type="compositionally biased region" description="Basic and acidic residues" evidence="5">
    <location>
        <begin position="225"/>
        <end position="237"/>
    </location>
</feature>
<evidence type="ECO:0000313" key="8">
    <source>
        <dbReference type="Proteomes" id="UP000288216"/>
    </source>
</evidence>
<evidence type="ECO:0000313" key="7">
    <source>
        <dbReference type="EMBL" id="GCB73604.1"/>
    </source>
</evidence>
<evidence type="ECO:0000256" key="4">
    <source>
        <dbReference type="PROSITE-ProRule" id="PRU00600"/>
    </source>
</evidence>